<dbReference type="GO" id="GO:0005524">
    <property type="term" value="F:ATP binding"/>
    <property type="evidence" value="ECO:0007669"/>
    <property type="project" value="TreeGrafter"/>
</dbReference>
<name>A0A3E2XNW8_9FIRM</name>
<comment type="caution">
    <text evidence="1">The sequence shown here is derived from an EMBL/GenBank/DDBJ whole genome shotgun (WGS) entry which is preliminary data.</text>
</comment>
<dbReference type="Pfam" id="PF00543">
    <property type="entry name" value="P-II"/>
    <property type="match status" value="1"/>
</dbReference>
<evidence type="ECO:0000313" key="2">
    <source>
        <dbReference type="Proteomes" id="UP000261231"/>
    </source>
</evidence>
<dbReference type="EMBL" id="QVFD01000003">
    <property type="protein sequence ID" value="RGC49419.1"/>
    <property type="molecule type" value="Genomic_DNA"/>
</dbReference>
<proteinExistence type="predicted"/>
<reference evidence="1 2" key="1">
    <citation type="submission" date="2018-08" db="EMBL/GenBank/DDBJ databases">
        <title>A genome reference for cultivated species of the human gut microbiota.</title>
        <authorList>
            <person name="Zou Y."/>
            <person name="Xue W."/>
            <person name="Luo G."/>
        </authorList>
    </citation>
    <scope>NUCLEOTIDE SEQUENCE [LARGE SCALE GENOMIC DNA]</scope>
    <source>
        <strain evidence="1 2">AM28-39</strain>
    </source>
</reference>
<dbReference type="InterPro" id="IPR011322">
    <property type="entry name" value="N-reg_PII-like_a/b"/>
</dbReference>
<dbReference type="OrthoDB" id="9802729at2"/>
<gene>
    <name evidence="1" type="ORF">DW747_04920</name>
</gene>
<dbReference type="InterPro" id="IPR002187">
    <property type="entry name" value="N-reg_PII"/>
</dbReference>
<accession>A0A3E2XNW8</accession>
<dbReference type="GO" id="GO:0006808">
    <property type="term" value="P:regulation of nitrogen utilization"/>
    <property type="evidence" value="ECO:0007669"/>
    <property type="project" value="InterPro"/>
</dbReference>
<dbReference type="PANTHER" id="PTHR30115">
    <property type="entry name" value="NITROGEN REGULATORY PROTEIN P-II"/>
    <property type="match status" value="1"/>
</dbReference>
<sequence length="81" mass="9105">MGCGAQRGYKKRVRGTEVDVMILPKIKFEIVVSSEEWEQKTIAAIQKAAFTGEVGDGKIFSYEIRSAMKIRTRECGYDALN</sequence>
<dbReference type="InterPro" id="IPR015867">
    <property type="entry name" value="N-reg_PII/ATP_PRibTrfase_C"/>
</dbReference>
<evidence type="ECO:0000313" key="1">
    <source>
        <dbReference type="EMBL" id="RGC49419.1"/>
    </source>
</evidence>
<dbReference type="Gene3D" id="3.30.70.120">
    <property type="match status" value="1"/>
</dbReference>
<dbReference type="GO" id="GO:0030234">
    <property type="term" value="F:enzyme regulator activity"/>
    <property type="evidence" value="ECO:0007669"/>
    <property type="project" value="InterPro"/>
</dbReference>
<dbReference type="SMART" id="SM00938">
    <property type="entry name" value="P-II"/>
    <property type="match status" value="1"/>
</dbReference>
<dbReference type="PANTHER" id="PTHR30115:SF11">
    <property type="entry name" value="NITROGEN REGULATORY PROTEIN P-II HOMOLOG"/>
    <property type="match status" value="1"/>
</dbReference>
<dbReference type="PRINTS" id="PR00340">
    <property type="entry name" value="PIIGLNB"/>
</dbReference>
<dbReference type="SUPFAM" id="SSF54913">
    <property type="entry name" value="GlnB-like"/>
    <property type="match status" value="1"/>
</dbReference>
<organism evidence="1 2">
    <name type="scientific">Coprococcus catus</name>
    <dbReference type="NCBI Taxonomy" id="116085"/>
    <lineage>
        <taxon>Bacteria</taxon>
        <taxon>Bacillati</taxon>
        <taxon>Bacillota</taxon>
        <taxon>Clostridia</taxon>
        <taxon>Lachnospirales</taxon>
        <taxon>Lachnospiraceae</taxon>
        <taxon>Coprococcus</taxon>
    </lineage>
</organism>
<protein>
    <submittedName>
        <fullName evidence="1">P-II family nitrogen regulator</fullName>
    </submittedName>
</protein>
<dbReference type="PROSITE" id="PS51343">
    <property type="entry name" value="PII_GLNB_DOM"/>
    <property type="match status" value="1"/>
</dbReference>
<dbReference type="AlphaFoldDB" id="A0A3E2XNW8"/>
<dbReference type="GO" id="GO:0005829">
    <property type="term" value="C:cytosol"/>
    <property type="evidence" value="ECO:0007669"/>
    <property type="project" value="TreeGrafter"/>
</dbReference>
<keyword evidence="2" id="KW-1185">Reference proteome</keyword>
<dbReference type="Proteomes" id="UP000261231">
    <property type="component" value="Unassembled WGS sequence"/>
</dbReference>